<dbReference type="Gene3D" id="3.80.10.10">
    <property type="entry name" value="Ribonuclease Inhibitor"/>
    <property type="match status" value="1"/>
</dbReference>
<feature type="region of interest" description="Disordered" evidence="1">
    <location>
        <begin position="561"/>
        <end position="580"/>
    </location>
</feature>
<dbReference type="AlphaFoldDB" id="A0A9W8ZFL8"/>
<feature type="compositionally biased region" description="Polar residues" evidence="1">
    <location>
        <begin position="570"/>
        <end position="580"/>
    </location>
</feature>
<reference evidence="2" key="1">
    <citation type="submission" date="2022-10" db="EMBL/GenBank/DDBJ databases">
        <title>Tapping the CABI collections for fungal endophytes: first genome assemblies for Collariella, Neodidymelliopsis, Ascochyta clinopodiicola, Didymella pomorum, Didymosphaeria variabile, Neocosmospora piperis and Neocucurbitaria cava.</title>
        <authorList>
            <person name="Hill R."/>
        </authorList>
    </citation>
    <scope>NUCLEOTIDE SEQUENCE</scope>
    <source>
        <strain evidence="2">IMI 355091</strain>
    </source>
</reference>
<organism evidence="2 3">
    <name type="scientific">Didymella pomorum</name>
    <dbReference type="NCBI Taxonomy" id="749634"/>
    <lineage>
        <taxon>Eukaryota</taxon>
        <taxon>Fungi</taxon>
        <taxon>Dikarya</taxon>
        <taxon>Ascomycota</taxon>
        <taxon>Pezizomycotina</taxon>
        <taxon>Dothideomycetes</taxon>
        <taxon>Pleosporomycetidae</taxon>
        <taxon>Pleosporales</taxon>
        <taxon>Pleosporineae</taxon>
        <taxon>Didymellaceae</taxon>
        <taxon>Didymella</taxon>
    </lineage>
</organism>
<protein>
    <recommendedName>
        <fullName evidence="4">F-box domain-containing protein</fullName>
    </recommendedName>
</protein>
<dbReference type="SUPFAM" id="SSF52047">
    <property type="entry name" value="RNI-like"/>
    <property type="match status" value="1"/>
</dbReference>
<accession>A0A9W8ZFL8</accession>
<proteinExistence type="predicted"/>
<keyword evidence="3" id="KW-1185">Reference proteome</keyword>
<dbReference type="InterPro" id="IPR032675">
    <property type="entry name" value="LRR_dom_sf"/>
</dbReference>
<evidence type="ECO:0000256" key="1">
    <source>
        <dbReference type="SAM" id="MobiDB-lite"/>
    </source>
</evidence>
<evidence type="ECO:0000313" key="2">
    <source>
        <dbReference type="EMBL" id="KAJ4405833.1"/>
    </source>
</evidence>
<dbReference type="EMBL" id="JAPEVA010000031">
    <property type="protein sequence ID" value="KAJ4405833.1"/>
    <property type="molecule type" value="Genomic_DNA"/>
</dbReference>
<name>A0A9W8ZFL8_9PLEO</name>
<gene>
    <name evidence="2" type="ORF">N0V91_004942</name>
</gene>
<dbReference type="Proteomes" id="UP001140510">
    <property type="component" value="Unassembled WGS sequence"/>
</dbReference>
<dbReference type="OrthoDB" id="2522477at2759"/>
<sequence length="580" mass="66661">MPSPGAKKRKIRHSGREFRMERQEPGATMLALADTGLLRLVDELLLSVLDNIDSRKDLRNFAATCTRLQGLAEPYIWRSLLVLTGTHARDIATALDKRDQRVDFIQYLSIRYEDPHKDGIEMLNHWLALMSKLRHFTLETPCPNNSEWVRQELFDGWSKIDFWNLLASAAFPREGLPAALPMLQSFTLHAHGANDRMFSFDNRIASVFYHPTLRELTISCLNIKNRDMESTIKSFGKERKSTPLRSLTFIECNIDLDTLYTILSMPKALKELSIGERLHVFEGARPSMNVDERTASKRFLPALQQQADSLEKLTHVGGSIPYCVARETDPDGAAKLRSFTSLRHLEIGFESHLYYYLRANGFPPRLSYLKMLDNALSNNYNQLPEILTRTVFHSTTSLVTKCFPSTLPDDFTLHIHYSHHTAFRVDDADEFINTLFLSRPMIYRIADVLHEHKGRFLVSRDSFPRGITYIPPYMYGEQLPVETELYNSDDYFTFNGKDYRVLDDDRFKAKFERDLMVCPTCESRGWTERQCKQLGDGSRCQPCFRDGVECGWARDENGQLVRPKGAAQDEQVNVEASTDV</sequence>
<evidence type="ECO:0000313" key="3">
    <source>
        <dbReference type="Proteomes" id="UP001140510"/>
    </source>
</evidence>
<comment type="caution">
    <text evidence="2">The sequence shown here is derived from an EMBL/GenBank/DDBJ whole genome shotgun (WGS) entry which is preliminary data.</text>
</comment>
<evidence type="ECO:0008006" key="4">
    <source>
        <dbReference type="Google" id="ProtNLM"/>
    </source>
</evidence>